<feature type="transmembrane region" description="Helical" evidence="1">
    <location>
        <begin position="12"/>
        <end position="32"/>
    </location>
</feature>
<keyword evidence="1" id="KW-0472">Membrane</keyword>
<proteinExistence type="predicted"/>
<name>A0A1F6C5J9_HANXR</name>
<organism evidence="2 3">
    <name type="scientific">Handelsmanbacteria sp. (strain RIFCSPLOWO2_12_FULL_64_10)</name>
    <dbReference type="NCBI Taxonomy" id="1817868"/>
    <lineage>
        <taxon>Bacteria</taxon>
        <taxon>Candidatus Handelsmaniibacteriota</taxon>
    </lineage>
</organism>
<evidence type="ECO:0000313" key="2">
    <source>
        <dbReference type="EMBL" id="OGG44368.1"/>
    </source>
</evidence>
<comment type="caution">
    <text evidence="2">The sequence shown here is derived from an EMBL/GenBank/DDBJ whole genome shotgun (WGS) entry which is preliminary data.</text>
</comment>
<evidence type="ECO:0000313" key="3">
    <source>
        <dbReference type="Proteomes" id="UP000178606"/>
    </source>
</evidence>
<dbReference type="Proteomes" id="UP000178606">
    <property type="component" value="Unassembled WGS sequence"/>
</dbReference>
<keyword evidence="1" id="KW-1133">Transmembrane helix</keyword>
<sequence length="135" mass="14632">MSEMGIGGFVKQVGVVVLAACLMAAYPLRVYGSPGLTWSVAVGCGICVLNAIAGCMAISWAFRRTSKVFFKTVFGSMGVRMALIGIAVALLVKFTDVHVPGFIGALFGFYVVFQTMEVLFLVRRLPRLKEMKQEV</sequence>
<reference evidence="2 3" key="1">
    <citation type="journal article" date="2016" name="Nat. Commun.">
        <title>Thousands of microbial genomes shed light on interconnected biogeochemical processes in an aquifer system.</title>
        <authorList>
            <person name="Anantharaman K."/>
            <person name="Brown C.T."/>
            <person name="Hug L.A."/>
            <person name="Sharon I."/>
            <person name="Castelle C.J."/>
            <person name="Probst A.J."/>
            <person name="Thomas B.C."/>
            <person name="Singh A."/>
            <person name="Wilkins M.J."/>
            <person name="Karaoz U."/>
            <person name="Brodie E.L."/>
            <person name="Williams K.H."/>
            <person name="Hubbard S.S."/>
            <person name="Banfield J.F."/>
        </authorList>
    </citation>
    <scope>NUCLEOTIDE SEQUENCE [LARGE SCALE GENOMIC DNA]</scope>
    <source>
        <strain evidence="3">RIFCSPLOWO2_12_FULL_64_10</strain>
    </source>
</reference>
<evidence type="ECO:0000256" key="1">
    <source>
        <dbReference type="SAM" id="Phobius"/>
    </source>
</evidence>
<protein>
    <recommendedName>
        <fullName evidence="4">ATP synthase subunit I</fullName>
    </recommendedName>
</protein>
<dbReference type="AlphaFoldDB" id="A0A1F6C5J9"/>
<feature type="transmembrane region" description="Helical" evidence="1">
    <location>
        <begin position="74"/>
        <end position="95"/>
    </location>
</feature>
<dbReference type="EMBL" id="MFKF01000405">
    <property type="protein sequence ID" value="OGG44368.1"/>
    <property type="molecule type" value="Genomic_DNA"/>
</dbReference>
<evidence type="ECO:0008006" key="4">
    <source>
        <dbReference type="Google" id="ProtNLM"/>
    </source>
</evidence>
<gene>
    <name evidence="2" type="ORF">A3F84_01020</name>
</gene>
<feature type="transmembrane region" description="Helical" evidence="1">
    <location>
        <begin position="101"/>
        <end position="122"/>
    </location>
</feature>
<feature type="transmembrane region" description="Helical" evidence="1">
    <location>
        <begin position="38"/>
        <end position="62"/>
    </location>
</feature>
<accession>A0A1F6C5J9</accession>
<keyword evidence="1" id="KW-0812">Transmembrane</keyword>